<protein>
    <submittedName>
        <fullName evidence="12">ABC transporter ATP-binding protein</fullName>
    </submittedName>
</protein>
<gene>
    <name evidence="12" type="ORF">ACFOZY_00810</name>
</gene>
<dbReference type="EMBL" id="JBHSEC010000001">
    <property type="protein sequence ID" value="MFC4408966.1"/>
    <property type="molecule type" value="Genomic_DNA"/>
</dbReference>
<evidence type="ECO:0000256" key="6">
    <source>
        <dbReference type="ARBA" id="ARBA00022741"/>
    </source>
</evidence>
<organism evidence="12 13">
    <name type="scientific">Chungangia koreensis</name>
    <dbReference type="NCBI Taxonomy" id="752657"/>
    <lineage>
        <taxon>Bacteria</taxon>
        <taxon>Bacillati</taxon>
        <taxon>Bacillota</taxon>
        <taxon>Bacilli</taxon>
        <taxon>Lactobacillales</taxon>
        <taxon>Chungangia</taxon>
    </lineage>
</organism>
<reference evidence="13" key="1">
    <citation type="journal article" date="2019" name="Int. J. Syst. Evol. Microbiol.">
        <title>The Global Catalogue of Microorganisms (GCM) 10K type strain sequencing project: providing services to taxonomists for standard genome sequencing and annotation.</title>
        <authorList>
            <consortium name="The Broad Institute Genomics Platform"/>
            <consortium name="The Broad Institute Genome Sequencing Center for Infectious Disease"/>
            <person name="Wu L."/>
            <person name="Ma J."/>
        </authorList>
    </citation>
    <scope>NUCLEOTIDE SEQUENCE [LARGE SCALE GENOMIC DNA]</scope>
    <source>
        <strain evidence="13">CCUG 59778</strain>
    </source>
</reference>
<comment type="subcellular location">
    <subcellularLocation>
        <location evidence="1">Cell membrane</location>
        <topology evidence="1">Peripheral membrane protein</topology>
    </subcellularLocation>
</comment>
<dbReference type="Proteomes" id="UP001595817">
    <property type="component" value="Unassembled WGS sequence"/>
</dbReference>
<evidence type="ECO:0000256" key="4">
    <source>
        <dbReference type="ARBA" id="ARBA00022475"/>
    </source>
</evidence>
<dbReference type="GO" id="GO:0005524">
    <property type="term" value="F:ATP binding"/>
    <property type="evidence" value="ECO:0007669"/>
    <property type="project" value="UniProtKB-KW"/>
</dbReference>
<dbReference type="PROSITE" id="PS00211">
    <property type="entry name" value="ABC_TRANSPORTER_1"/>
    <property type="match status" value="2"/>
</dbReference>
<feature type="domain" description="ABC transporter" evidence="11">
    <location>
        <begin position="303"/>
        <end position="536"/>
    </location>
</feature>
<dbReference type="SMART" id="SM00382">
    <property type="entry name" value="AAA"/>
    <property type="match status" value="2"/>
</dbReference>
<dbReference type="PROSITE" id="PS50893">
    <property type="entry name" value="ABC_TRANSPORTER_2"/>
    <property type="match status" value="2"/>
</dbReference>
<evidence type="ECO:0000256" key="2">
    <source>
        <dbReference type="ARBA" id="ARBA00005417"/>
    </source>
</evidence>
<accession>A0ABV8X0B1</accession>
<proteinExistence type="inferred from homology"/>
<dbReference type="InterPro" id="IPR027417">
    <property type="entry name" value="P-loop_NTPase"/>
</dbReference>
<feature type="domain" description="ABC transporter" evidence="11">
    <location>
        <begin position="6"/>
        <end position="247"/>
    </location>
</feature>
<keyword evidence="8" id="KW-1278">Translocase</keyword>
<evidence type="ECO:0000256" key="8">
    <source>
        <dbReference type="ARBA" id="ARBA00022967"/>
    </source>
</evidence>
<dbReference type="InterPro" id="IPR050095">
    <property type="entry name" value="ECF_ABC_transporter_ATP-bd"/>
</dbReference>
<evidence type="ECO:0000256" key="3">
    <source>
        <dbReference type="ARBA" id="ARBA00022448"/>
    </source>
</evidence>
<dbReference type="InterPro" id="IPR015856">
    <property type="entry name" value="ABC_transpr_CbiO/EcfA_su"/>
</dbReference>
<keyword evidence="9" id="KW-0472">Membrane</keyword>
<evidence type="ECO:0000259" key="11">
    <source>
        <dbReference type="PROSITE" id="PS50893"/>
    </source>
</evidence>
<dbReference type="Gene3D" id="3.40.50.300">
    <property type="entry name" value="P-loop containing nucleotide triphosphate hydrolases"/>
    <property type="match status" value="2"/>
</dbReference>
<dbReference type="PANTHER" id="PTHR43553:SF26">
    <property type="entry name" value="ABC TRANSPORTER ATP-BINDING PROTEIN BC_2655-RELATED"/>
    <property type="match status" value="1"/>
</dbReference>
<evidence type="ECO:0000256" key="5">
    <source>
        <dbReference type="ARBA" id="ARBA00022737"/>
    </source>
</evidence>
<comment type="function">
    <text evidence="10">Probably part of an ABC transporter complex. Responsible for energy coupling to the transport system.</text>
</comment>
<keyword evidence="5" id="KW-0677">Repeat</keyword>
<name>A0ABV8X0B1_9LACT</name>
<keyword evidence="7 12" id="KW-0067">ATP-binding</keyword>
<keyword evidence="4" id="KW-1003">Cell membrane</keyword>
<evidence type="ECO:0000256" key="7">
    <source>
        <dbReference type="ARBA" id="ARBA00022840"/>
    </source>
</evidence>
<comment type="caution">
    <text evidence="12">The sequence shown here is derived from an EMBL/GenBank/DDBJ whole genome shotgun (WGS) entry which is preliminary data.</text>
</comment>
<comment type="similarity">
    <text evidence="2">Belongs to the ABC transporter superfamily.</text>
</comment>
<evidence type="ECO:0000256" key="10">
    <source>
        <dbReference type="ARBA" id="ARBA00025157"/>
    </source>
</evidence>
<dbReference type="Pfam" id="PF00005">
    <property type="entry name" value="ABC_tran"/>
    <property type="match status" value="2"/>
</dbReference>
<evidence type="ECO:0000313" key="12">
    <source>
        <dbReference type="EMBL" id="MFC4408966.1"/>
    </source>
</evidence>
<evidence type="ECO:0000313" key="13">
    <source>
        <dbReference type="Proteomes" id="UP001595817"/>
    </source>
</evidence>
<dbReference type="CDD" id="cd03225">
    <property type="entry name" value="ABC_cobalt_CbiO_domain1"/>
    <property type="match status" value="2"/>
</dbReference>
<dbReference type="SUPFAM" id="SSF52540">
    <property type="entry name" value="P-loop containing nucleoside triphosphate hydrolases"/>
    <property type="match status" value="2"/>
</dbReference>
<keyword evidence="13" id="KW-1185">Reference proteome</keyword>
<evidence type="ECO:0000256" key="1">
    <source>
        <dbReference type="ARBA" id="ARBA00004202"/>
    </source>
</evidence>
<dbReference type="InterPro" id="IPR022216">
    <property type="entry name" value="ABC_Co_transporter"/>
</dbReference>
<dbReference type="PANTHER" id="PTHR43553">
    <property type="entry name" value="HEAVY METAL TRANSPORTER"/>
    <property type="match status" value="1"/>
</dbReference>
<keyword evidence="3" id="KW-0813">Transport</keyword>
<dbReference type="InterPro" id="IPR003593">
    <property type="entry name" value="AAA+_ATPase"/>
</dbReference>
<evidence type="ECO:0000256" key="9">
    <source>
        <dbReference type="ARBA" id="ARBA00023136"/>
    </source>
</evidence>
<dbReference type="Pfam" id="PF12558">
    <property type="entry name" value="DUF3744"/>
    <property type="match status" value="1"/>
</dbReference>
<dbReference type="InterPro" id="IPR017871">
    <property type="entry name" value="ABC_transporter-like_CS"/>
</dbReference>
<sequence>MTEPVIQFNQFSFQYHSQSKPTLMDINLTIQKGEKVCIVGPSGSGKSTLVHCLNGLVPFAYKGEISGSLKINGKETRDLDIFSISEMVGTVLQDTDGQFIGLTVAEDIAFALENHAVPLRQMKDRVHQAADLVHITSHLNSRIHELSGGQKQRVALAGVLVNEIDVVLFDEPLANLDPASGKEAMALIDELQRTTRKTVIIVEHRLEDVLSQPVDRIILVNHGRIVADVTPEEALAGNLLNDNWIREPLYIKALKYAGIEFTEDMSLTELNKLNSPGMKEKVSAWQEKAQAFLGETVVQEPVLELQNVRFHYPEKADTIKDVSFTLHAGEMVSLIGANGAGKSTLSSLICGFEKPSGGAILFDGVDQKDESIKQRAERVGFVLQNPNHMFSKQIVFEEAAFGLIQKGMSEEEARPKVEETLKICGLYPFRNWPISALSYGQKKRLSIASILVMEPEIILLDEPTAGQDYKHTTELLGFLETLRERGIAIILITHDMHLMTEYTDRAIVLSGGHVLADEPPAHVLSNPELIREANLKESSLFELANVLGLGDPARFVDQFIQYDREVRTNGQ</sequence>
<dbReference type="InterPro" id="IPR003439">
    <property type="entry name" value="ABC_transporter-like_ATP-bd"/>
</dbReference>
<dbReference type="NCBIfam" id="NF010167">
    <property type="entry name" value="PRK13648.1"/>
    <property type="match status" value="2"/>
</dbReference>
<dbReference type="RefSeq" id="WP_378151220.1">
    <property type="nucleotide sequence ID" value="NZ_JBHSEC010000001.1"/>
</dbReference>
<keyword evidence="6" id="KW-0547">Nucleotide-binding</keyword>